<sequence>MVGRVAEEPVGRLGNRRRVEEIGPAVDLLGVGHAFDAHGATLAMGKSRFSTQSPETDSPGRREEDFVIARFAG</sequence>
<feature type="region of interest" description="Disordered" evidence="1">
    <location>
        <begin position="46"/>
        <end position="65"/>
    </location>
</feature>
<reference evidence="2" key="1">
    <citation type="submission" date="2021-01" db="EMBL/GenBank/DDBJ databases">
        <title>Whole genome shotgun sequence of Actinoplanes siamensis NBRC 109076.</title>
        <authorList>
            <person name="Komaki H."/>
            <person name="Tamura T."/>
        </authorList>
    </citation>
    <scope>NUCLEOTIDE SEQUENCE</scope>
    <source>
        <strain evidence="2">NBRC 109076</strain>
    </source>
</reference>
<organism evidence="2 3">
    <name type="scientific">Actinoplanes siamensis</name>
    <dbReference type="NCBI Taxonomy" id="1223317"/>
    <lineage>
        <taxon>Bacteria</taxon>
        <taxon>Bacillati</taxon>
        <taxon>Actinomycetota</taxon>
        <taxon>Actinomycetes</taxon>
        <taxon>Micromonosporales</taxon>
        <taxon>Micromonosporaceae</taxon>
        <taxon>Actinoplanes</taxon>
    </lineage>
</organism>
<dbReference type="AlphaFoldDB" id="A0A919NDU3"/>
<evidence type="ECO:0000313" key="3">
    <source>
        <dbReference type="Proteomes" id="UP000629619"/>
    </source>
</evidence>
<accession>A0A919NDU3</accession>
<evidence type="ECO:0000313" key="2">
    <source>
        <dbReference type="EMBL" id="GIF09078.1"/>
    </source>
</evidence>
<name>A0A919NDU3_9ACTN</name>
<evidence type="ECO:0000256" key="1">
    <source>
        <dbReference type="SAM" id="MobiDB-lite"/>
    </source>
</evidence>
<protein>
    <submittedName>
        <fullName evidence="2">Uncharacterized protein</fullName>
    </submittedName>
</protein>
<proteinExistence type="predicted"/>
<comment type="caution">
    <text evidence="2">The sequence shown here is derived from an EMBL/GenBank/DDBJ whole genome shotgun (WGS) entry which is preliminary data.</text>
</comment>
<dbReference type="Proteomes" id="UP000629619">
    <property type="component" value="Unassembled WGS sequence"/>
</dbReference>
<gene>
    <name evidence="2" type="ORF">Asi03nite_66160</name>
</gene>
<dbReference type="EMBL" id="BOMW01000075">
    <property type="protein sequence ID" value="GIF09078.1"/>
    <property type="molecule type" value="Genomic_DNA"/>
</dbReference>
<keyword evidence="3" id="KW-1185">Reference proteome</keyword>